<dbReference type="Gene3D" id="2.70.70.10">
    <property type="entry name" value="Glucose Permease (Domain IIA)"/>
    <property type="match status" value="1"/>
</dbReference>
<dbReference type="InterPro" id="IPR010916">
    <property type="entry name" value="TonB_box_CS"/>
</dbReference>
<reference evidence="2 3" key="1">
    <citation type="submission" date="2018-08" db="EMBL/GenBank/DDBJ databases">
        <title>Horizontal acquisition of hydrogen conversion ability and other habitat adaptations in Hydrogenovibrio crunogenus strains.</title>
        <authorList>
            <person name="Gonnella G."/>
            <person name="Adam N."/>
            <person name="Perner M."/>
        </authorList>
    </citation>
    <scope>NUCLEOTIDE SEQUENCE [LARGE SCALE GENOMIC DNA]</scope>
    <source>
        <strain evidence="2 3">SP-41</strain>
    </source>
</reference>
<dbReference type="GO" id="GO:0004222">
    <property type="term" value="F:metalloendopeptidase activity"/>
    <property type="evidence" value="ECO:0007669"/>
    <property type="project" value="TreeGrafter"/>
</dbReference>
<protein>
    <submittedName>
        <fullName evidence="2">Murein hydrolase activator NlpD</fullName>
    </submittedName>
</protein>
<dbReference type="AlphaFoldDB" id="A0A4P7P1Y0"/>
<evidence type="ECO:0000313" key="3">
    <source>
        <dbReference type="Proteomes" id="UP000296201"/>
    </source>
</evidence>
<proteinExistence type="predicted"/>
<dbReference type="InterPro" id="IPR050570">
    <property type="entry name" value="Cell_wall_metabolism_enzyme"/>
</dbReference>
<dbReference type="EMBL" id="CP032096">
    <property type="protein sequence ID" value="QBZ83282.1"/>
    <property type="molecule type" value="Genomic_DNA"/>
</dbReference>
<keyword evidence="3" id="KW-1185">Reference proteome</keyword>
<dbReference type="RefSeq" id="WP_135795916.1">
    <property type="nucleotide sequence ID" value="NZ_CP032096.1"/>
</dbReference>
<organism evidence="2 3">
    <name type="scientific">Hydrogenovibrio crunogenus</name>
    <dbReference type="NCBI Taxonomy" id="39765"/>
    <lineage>
        <taxon>Bacteria</taxon>
        <taxon>Pseudomonadati</taxon>
        <taxon>Pseudomonadota</taxon>
        <taxon>Gammaproteobacteria</taxon>
        <taxon>Thiotrichales</taxon>
        <taxon>Piscirickettsiaceae</taxon>
        <taxon>Hydrogenovibrio</taxon>
    </lineage>
</organism>
<evidence type="ECO:0000313" key="2">
    <source>
        <dbReference type="EMBL" id="QBZ83282.1"/>
    </source>
</evidence>
<dbReference type="SUPFAM" id="SSF51261">
    <property type="entry name" value="Duplicated hybrid motif"/>
    <property type="match status" value="1"/>
</dbReference>
<feature type="domain" description="LysM" evidence="1">
    <location>
        <begin position="55"/>
        <end position="99"/>
    </location>
</feature>
<dbReference type="OrthoDB" id="9793746at2"/>
<dbReference type="Proteomes" id="UP000296201">
    <property type="component" value="Chromosome"/>
</dbReference>
<dbReference type="PANTHER" id="PTHR21666:SF270">
    <property type="entry name" value="MUREIN HYDROLASE ACTIVATOR ENVC"/>
    <property type="match status" value="1"/>
</dbReference>
<dbReference type="InterPro" id="IPR016047">
    <property type="entry name" value="M23ase_b-sheet_dom"/>
</dbReference>
<dbReference type="InterPro" id="IPR011055">
    <property type="entry name" value="Dup_hybrid_motif"/>
</dbReference>
<dbReference type="SMART" id="SM00257">
    <property type="entry name" value="LysM"/>
    <property type="match status" value="1"/>
</dbReference>
<keyword evidence="2" id="KW-0378">Hydrolase</keyword>
<evidence type="ECO:0000259" key="1">
    <source>
        <dbReference type="PROSITE" id="PS51782"/>
    </source>
</evidence>
<accession>A0A4P7P1Y0</accession>
<dbReference type="Pfam" id="PF01476">
    <property type="entry name" value="LysM"/>
    <property type="match status" value="1"/>
</dbReference>
<dbReference type="PROSITE" id="PS51782">
    <property type="entry name" value="LYSM"/>
    <property type="match status" value="1"/>
</dbReference>
<name>A0A4P7P1Y0_9GAMM</name>
<dbReference type="CDD" id="cd00118">
    <property type="entry name" value="LysM"/>
    <property type="match status" value="1"/>
</dbReference>
<dbReference type="CDD" id="cd12797">
    <property type="entry name" value="M23_peptidase"/>
    <property type="match status" value="1"/>
</dbReference>
<gene>
    <name evidence="2" type="primary">nlpD</name>
    <name evidence="2" type="ORF">GHNINEIG_01334</name>
</gene>
<dbReference type="PANTHER" id="PTHR21666">
    <property type="entry name" value="PEPTIDASE-RELATED"/>
    <property type="match status" value="1"/>
</dbReference>
<dbReference type="Gene3D" id="3.10.350.10">
    <property type="entry name" value="LysM domain"/>
    <property type="match status" value="1"/>
</dbReference>
<dbReference type="InterPro" id="IPR036779">
    <property type="entry name" value="LysM_dom_sf"/>
</dbReference>
<dbReference type="Pfam" id="PF01551">
    <property type="entry name" value="Peptidase_M23"/>
    <property type="match status" value="1"/>
</dbReference>
<dbReference type="InterPro" id="IPR018392">
    <property type="entry name" value="LysM"/>
</dbReference>
<sequence length="239" mass="26726">MIQKLIAVFLLIELSLILTGCAPAKYRGWDDGDMYFEKSSRSYSSSSSSSGHCTNPYVVRSGDTLSVIAQRCGVNMYQLADRNNLVPPYRLFVKQELVIPSGNTRSTQAMPTSKGQKTAFSWPVKTKLKYEYVPDRAGINGLVIYGKPGENVYAVEAGHVVYAGNGIAHYGNMVIIKHDNEYLTVYAHNQTLRVREGMRVEKRQLVATLGKTGSVTKPQLYLEARYRGRKVDVEKLFSQ</sequence>
<dbReference type="PROSITE" id="PS00430">
    <property type="entry name" value="TONB_DEPENDENT_REC_1"/>
    <property type="match status" value="1"/>
</dbReference>